<evidence type="ECO:0000259" key="1">
    <source>
        <dbReference type="PROSITE" id="PS50879"/>
    </source>
</evidence>
<comment type="caution">
    <text evidence="2">The sequence shown here is derived from an EMBL/GenBank/DDBJ whole genome shotgun (WGS) entry which is preliminary data.</text>
</comment>
<keyword evidence="3" id="KW-1185">Reference proteome</keyword>
<evidence type="ECO:0000313" key="3">
    <source>
        <dbReference type="Proteomes" id="UP001589738"/>
    </source>
</evidence>
<dbReference type="PANTHER" id="PTHR46387:SF2">
    <property type="entry name" value="RIBONUCLEASE HI"/>
    <property type="match status" value="1"/>
</dbReference>
<accession>A0ABV6L0Z1</accession>
<evidence type="ECO:0000313" key="2">
    <source>
        <dbReference type="EMBL" id="MFC0478021.1"/>
    </source>
</evidence>
<dbReference type="Gene3D" id="3.30.420.10">
    <property type="entry name" value="Ribonuclease H-like superfamily/Ribonuclease H"/>
    <property type="match status" value="1"/>
</dbReference>
<reference evidence="2 3" key="1">
    <citation type="submission" date="2024-09" db="EMBL/GenBank/DDBJ databases">
        <authorList>
            <person name="Sun Q."/>
            <person name="Mori K."/>
        </authorList>
    </citation>
    <scope>NUCLEOTIDE SEQUENCE [LARGE SCALE GENOMIC DNA]</scope>
    <source>
        <strain evidence="2 3">CGMCC 1.9126</strain>
    </source>
</reference>
<dbReference type="Pfam" id="PF13456">
    <property type="entry name" value="RVT_3"/>
    <property type="match status" value="1"/>
</dbReference>
<name>A0ABV6L0Z1_9BACI</name>
<dbReference type="Proteomes" id="UP001589738">
    <property type="component" value="Unassembled WGS sequence"/>
</dbReference>
<dbReference type="CDD" id="cd09279">
    <property type="entry name" value="RNase_HI_like"/>
    <property type="match status" value="1"/>
</dbReference>
<dbReference type="PROSITE" id="PS50879">
    <property type="entry name" value="RNASE_H_1"/>
    <property type="match status" value="1"/>
</dbReference>
<dbReference type="PANTHER" id="PTHR46387">
    <property type="entry name" value="POLYNUCLEOTIDYL TRANSFERASE, RIBONUCLEASE H-LIKE SUPERFAMILY PROTEIN"/>
    <property type="match status" value="1"/>
</dbReference>
<proteinExistence type="predicted"/>
<feature type="domain" description="RNase H type-1" evidence="1">
    <location>
        <begin position="1"/>
        <end position="126"/>
    </location>
</feature>
<dbReference type="SUPFAM" id="SSF53098">
    <property type="entry name" value="Ribonuclease H-like"/>
    <property type="match status" value="1"/>
</dbReference>
<dbReference type="InterPro" id="IPR002156">
    <property type="entry name" value="RNaseH_domain"/>
</dbReference>
<gene>
    <name evidence="2" type="ORF">ACFFHF_22790</name>
</gene>
<dbReference type="RefSeq" id="WP_160547200.1">
    <property type="nucleotide sequence ID" value="NZ_JBHLUU010000126.1"/>
</dbReference>
<dbReference type="InterPro" id="IPR012337">
    <property type="entry name" value="RNaseH-like_sf"/>
</dbReference>
<organism evidence="2 3">
    <name type="scientific">Robertmurraya beringensis</name>
    <dbReference type="NCBI Taxonomy" id="641660"/>
    <lineage>
        <taxon>Bacteria</taxon>
        <taxon>Bacillati</taxon>
        <taxon>Bacillota</taxon>
        <taxon>Bacilli</taxon>
        <taxon>Bacillales</taxon>
        <taxon>Bacillaceae</taxon>
        <taxon>Robertmurraya</taxon>
    </lineage>
</organism>
<protein>
    <submittedName>
        <fullName evidence="2">Reverse transcriptase-like protein</fullName>
    </submittedName>
</protein>
<dbReference type="InterPro" id="IPR036397">
    <property type="entry name" value="RNaseH_sf"/>
</dbReference>
<sequence>MIEVYIDGASAGNPGPSGAGIFIKANGKVERYSIPLGVMSNHEAEYYAFIEALKICRKNGYQVVSFRTDSALVNRAVEKEFVKNKQFAPLLEEALTLSKEFDLFFMKWIPGSENKSADELARAAIRKNEEIKENEDK</sequence>
<dbReference type="EMBL" id="JBHLUU010000126">
    <property type="protein sequence ID" value="MFC0478021.1"/>
    <property type="molecule type" value="Genomic_DNA"/>
</dbReference>